<dbReference type="Gene3D" id="3.30.460.10">
    <property type="entry name" value="Beta Polymerase, domain 2"/>
    <property type="match status" value="1"/>
</dbReference>
<dbReference type="PANTHER" id="PTHR21043">
    <property type="entry name" value="IOJAP SUPERFAMILY ORTHOLOG"/>
    <property type="match status" value="1"/>
</dbReference>
<dbReference type="GO" id="GO:0005739">
    <property type="term" value="C:mitochondrion"/>
    <property type="evidence" value="ECO:0007669"/>
    <property type="project" value="UniProtKB-SubCell"/>
</dbReference>
<dbReference type="InterPro" id="IPR043519">
    <property type="entry name" value="NT_sf"/>
</dbReference>
<evidence type="ECO:0000256" key="1">
    <source>
        <dbReference type="ARBA" id="ARBA00004173"/>
    </source>
</evidence>
<dbReference type="GeneTree" id="ENSGT00390000015035"/>
<dbReference type="HAMAP" id="MF_01477">
    <property type="entry name" value="Iojap_RsfS"/>
    <property type="match status" value="1"/>
</dbReference>
<evidence type="ECO:0000256" key="4">
    <source>
        <dbReference type="ARBA" id="ARBA00053669"/>
    </source>
</evidence>
<evidence type="ECO:0000256" key="5">
    <source>
        <dbReference type="ARBA" id="ARBA00073331"/>
    </source>
</evidence>
<reference evidence="7" key="2">
    <citation type="submission" date="2025-09" db="UniProtKB">
        <authorList>
            <consortium name="Ensembl"/>
        </authorList>
    </citation>
    <scope>IDENTIFICATION</scope>
</reference>
<dbReference type="STRING" id="41447.ENSSDUP00000008010"/>
<sequence length="302" mass="34526">MSVVTDRVCSSFISGKAQKPTKKSGEPIQSQGRQSLPVFSLALDRRVDCIQTFTNVVHVEIMSILNRCKKLVSPVFKRRVLLEQTGVFRSVCSISTARCHSLCSPRRLTPNSASCQRWHHVFTGHLDTKRCYSEVCSESSNSKRGHGVSQEESHEMDSDSRAPSQRLSETFTLDTLVSLLRQENAVDICVIKVPDQIKYAENFIVVSGVSPRHLRAMALYAIKVYKFLKKDEDPNVKIEGKDTEDWMCIDFGNMVVHFMLPETRDVYELEKLWTLRRYDEQLRSIPAEKLPEDFIYDADVTK</sequence>
<accession>A0A3B4TQC1</accession>
<dbReference type="GO" id="GO:0043023">
    <property type="term" value="F:ribosomal large subunit binding"/>
    <property type="evidence" value="ECO:0007669"/>
    <property type="project" value="TreeGrafter"/>
</dbReference>
<feature type="region of interest" description="Disordered" evidence="6">
    <location>
        <begin position="138"/>
        <end position="165"/>
    </location>
</feature>
<evidence type="ECO:0000313" key="8">
    <source>
        <dbReference type="Proteomes" id="UP000261420"/>
    </source>
</evidence>
<evidence type="ECO:0000313" key="7">
    <source>
        <dbReference type="Ensembl" id="ENSSDUP00000008010.1"/>
    </source>
</evidence>
<feature type="compositionally biased region" description="Basic and acidic residues" evidence="6">
    <location>
        <begin position="149"/>
        <end position="160"/>
    </location>
</feature>
<comment type="subcellular location">
    <subcellularLocation>
        <location evidence="1">Mitochondrion</location>
    </subcellularLocation>
</comment>
<keyword evidence="3" id="KW-0496">Mitochondrion</keyword>
<protein>
    <recommendedName>
        <fullName evidence="5">Mitochondrial assembly of ribosomal large subunit protein 1</fullName>
    </recommendedName>
</protein>
<organism evidence="7 8">
    <name type="scientific">Seriola dumerili</name>
    <name type="common">Greater amberjack</name>
    <name type="synonym">Caranx dumerili</name>
    <dbReference type="NCBI Taxonomy" id="41447"/>
    <lineage>
        <taxon>Eukaryota</taxon>
        <taxon>Metazoa</taxon>
        <taxon>Chordata</taxon>
        <taxon>Craniata</taxon>
        <taxon>Vertebrata</taxon>
        <taxon>Euteleostomi</taxon>
        <taxon>Actinopterygii</taxon>
        <taxon>Neopterygii</taxon>
        <taxon>Teleostei</taxon>
        <taxon>Neoteleostei</taxon>
        <taxon>Acanthomorphata</taxon>
        <taxon>Carangaria</taxon>
        <taxon>Carangiformes</taxon>
        <taxon>Carangidae</taxon>
        <taxon>Seriola</taxon>
    </lineage>
</organism>
<evidence type="ECO:0000256" key="6">
    <source>
        <dbReference type="SAM" id="MobiDB-lite"/>
    </source>
</evidence>
<evidence type="ECO:0000256" key="2">
    <source>
        <dbReference type="ARBA" id="ARBA00010574"/>
    </source>
</evidence>
<dbReference type="NCBIfam" id="TIGR00090">
    <property type="entry name" value="rsfS_iojap_ybeB"/>
    <property type="match status" value="1"/>
</dbReference>
<keyword evidence="8" id="KW-1185">Reference proteome</keyword>
<evidence type="ECO:0000256" key="3">
    <source>
        <dbReference type="ARBA" id="ARBA00023128"/>
    </source>
</evidence>
<comment type="function">
    <text evidence="4">Required for normal mitochondrial ribosome function and mitochondrial translation. May play a role in ribosome biogenesis by preventing premature association of the 28S and 39S ribosomal subunits. Interacts with mitochondrial ribosomal protein uL14m (MRPL14), probably blocking formation of intersubunit bridge B8, preventing association of the 28S and 39S ribosomal subunits. Addition to isolated mitochondrial ribosomal subunits partially inhibits translation, probably by interfering with the association of the 28S and 39S ribosomal subunits and the formation of functional ribosomes. May also participate in the assembly and/or regulation of the stability of the large subunit of the mitochondrial ribosome. May function as a ribosomal silencing factor.</text>
</comment>
<dbReference type="Ensembl" id="ENSSDUT00000008157.1">
    <property type="protein sequence ID" value="ENSSDUP00000008010.1"/>
    <property type="gene ID" value="ENSSDUG00000005872.1"/>
</dbReference>
<dbReference type="Pfam" id="PF02410">
    <property type="entry name" value="RsfS"/>
    <property type="match status" value="1"/>
</dbReference>
<dbReference type="SUPFAM" id="SSF81301">
    <property type="entry name" value="Nucleotidyltransferase"/>
    <property type="match status" value="1"/>
</dbReference>
<proteinExistence type="inferred from homology"/>
<dbReference type="GO" id="GO:0017148">
    <property type="term" value="P:negative regulation of translation"/>
    <property type="evidence" value="ECO:0007669"/>
    <property type="project" value="TreeGrafter"/>
</dbReference>
<dbReference type="AlphaFoldDB" id="A0A3B4TQC1"/>
<dbReference type="Proteomes" id="UP000261420">
    <property type="component" value="Unplaced"/>
</dbReference>
<name>A0A3B4TQC1_SERDU</name>
<reference evidence="7" key="1">
    <citation type="submission" date="2025-08" db="UniProtKB">
        <authorList>
            <consortium name="Ensembl"/>
        </authorList>
    </citation>
    <scope>IDENTIFICATION</scope>
</reference>
<dbReference type="PANTHER" id="PTHR21043:SF0">
    <property type="entry name" value="MITOCHONDRIAL ASSEMBLY OF RIBOSOMAL LARGE SUBUNIT PROTEIN 1"/>
    <property type="match status" value="1"/>
</dbReference>
<comment type="similarity">
    <text evidence="2">Belongs to the Iojap/RsfS family.</text>
</comment>
<dbReference type="InterPro" id="IPR004394">
    <property type="entry name" value="Iojap/RsfS/C7orf30"/>
</dbReference>
<dbReference type="GO" id="GO:0090071">
    <property type="term" value="P:negative regulation of ribosome biogenesis"/>
    <property type="evidence" value="ECO:0007669"/>
    <property type="project" value="TreeGrafter"/>
</dbReference>
<dbReference type="OMA" id="KMVVHFM"/>
<dbReference type="FunFam" id="3.30.460.10:FF:000018">
    <property type="entry name" value="Mitochondrial assembly of ribosomal large subunit 1"/>
    <property type="match status" value="1"/>
</dbReference>